<protein>
    <recommendedName>
        <fullName evidence="3">DUF1501 domain-containing protein</fullName>
    </recommendedName>
</protein>
<dbReference type="RefSeq" id="WP_076348314.1">
    <property type="nucleotide sequence ID" value="NZ_CP019082.1"/>
</dbReference>
<dbReference type="PROSITE" id="PS51318">
    <property type="entry name" value="TAT"/>
    <property type="match status" value="1"/>
</dbReference>
<name>A0A1U7CTN5_9BACT</name>
<keyword evidence="2" id="KW-1185">Reference proteome</keyword>
<organism evidence="1 2">
    <name type="scientific">Paludisphaera borealis</name>
    <dbReference type="NCBI Taxonomy" id="1387353"/>
    <lineage>
        <taxon>Bacteria</taxon>
        <taxon>Pseudomonadati</taxon>
        <taxon>Planctomycetota</taxon>
        <taxon>Planctomycetia</taxon>
        <taxon>Isosphaerales</taxon>
        <taxon>Isosphaeraceae</taxon>
        <taxon>Paludisphaera</taxon>
    </lineage>
</organism>
<dbReference type="SUPFAM" id="SSF53649">
    <property type="entry name" value="Alkaline phosphatase-like"/>
    <property type="match status" value="1"/>
</dbReference>
<dbReference type="PANTHER" id="PTHR43737:SF1">
    <property type="entry name" value="DUF1501 DOMAIN-CONTAINING PROTEIN"/>
    <property type="match status" value="1"/>
</dbReference>
<evidence type="ECO:0008006" key="3">
    <source>
        <dbReference type="Google" id="ProtNLM"/>
    </source>
</evidence>
<sequence>MSRHKRPQPKHDHGHAFTGFNALEREGLVVASRRNMLKASVAGLAGLGLPDLLELRARASAAGTPVKGRKAVILLWMTGGPSHIDTWDPKPNRPLENRGPFGVIASKLPGVFVCEHLPKQAAMLDKFTIIRSVDAKFSNHEPNKVFQTANLDAEPRLAGPSAEMYPAIASIVAKHHGANQPGIPPYVAFQTSRSHIAYGGHLGRRYDPFIANRAGRLPIYNDVGVDTGKMTEADFFHLPRGLTHDRLKDRRALLTDIDGLRRDLDRSADVEAMGRYGHEAMELLVGRRAQEAFDISNEPEAVRDRYGKHLWCQQALLARRLVEAGVAFVTLDLSYHTASGTWDTHGDNIPPYGGISKGLKPLLPIFDHLITTLVSDLGERGLLDDVLVVAMGEFGRTPLMGTQGSTDGRNHWAVVMSMAMAGGGLRHGQVIGSTESDGGHIKERPVTPGDLAATIYRHMGVPLDATYPDGTGRPRFIVDRGEPIAELF</sequence>
<dbReference type="KEGG" id="pbor:BSF38_03846"/>
<dbReference type="STRING" id="1387353.BSF38_03846"/>
<dbReference type="Proteomes" id="UP000186309">
    <property type="component" value="Chromosome"/>
</dbReference>
<dbReference type="AlphaFoldDB" id="A0A1U7CTN5"/>
<gene>
    <name evidence="1" type="ORF">BSF38_03846</name>
</gene>
<accession>A0A1U7CTN5</accession>
<reference evidence="2" key="1">
    <citation type="submission" date="2016-12" db="EMBL/GenBank/DDBJ databases">
        <title>Comparative genomics of four Isosphaeraceae planctomycetes: a common pool of plasmids and glycoside hydrolase genes.</title>
        <authorList>
            <person name="Ivanova A."/>
        </authorList>
    </citation>
    <scope>NUCLEOTIDE SEQUENCE [LARGE SCALE GENOMIC DNA]</scope>
    <source>
        <strain evidence="2">PX4</strain>
    </source>
</reference>
<dbReference type="OrthoDB" id="127333at2"/>
<dbReference type="Pfam" id="PF07394">
    <property type="entry name" value="DUF1501"/>
    <property type="match status" value="1"/>
</dbReference>
<dbReference type="InterPro" id="IPR006311">
    <property type="entry name" value="TAT_signal"/>
</dbReference>
<evidence type="ECO:0000313" key="1">
    <source>
        <dbReference type="EMBL" id="APW62307.1"/>
    </source>
</evidence>
<dbReference type="EMBL" id="CP019082">
    <property type="protein sequence ID" value="APW62307.1"/>
    <property type="molecule type" value="Genomic_DNA"/>
</dbReference>
<evidence type="ECO:0000313" key="2">
    <source>
        <dbReference type="Proteomes" id="UP000186309"/>
    </source>
</evidence>
<dbReference type="PANTHER" id="PTHR43737">
    <property type="entry name" value="BLL7424 PROTEIN"/>
    <property type="match status" value="1"/>
</dbReference>
<dbReference type="InterPro" id="IPR017850">
    <property type="entry name" value="Alkaline_phosphatase_core_sf"/>
</dbReference>
<dbReference type="InterPro" id="IPR010869">
    <property type="entry name" value="DUF1501"/>
</dbReference>
<proteinExistence type="predicted"/>